<proteinExistence type="predicted"/>
<dbReference type="EMBL" id="UGRI01000001">
    <property type="protein sequence ID" value="SUA25021.1"/>
    <property type="molecule type" value="Genomic_DNA"/>
</dbReference>
<sequence>MPSEPEIGFRRHFITSPAISHDRYRWFLFVTRIGNKNDFIVHFADGFHVFTRVVQLVQEVADTVQTGAFFVVRTDDDPRRVAGVGVEEHRVLASV</sequence>
<reference evidence="1" key="1">
    <citation type="submission" date="2018-06" db="EMBL/GenBank/DDBJ databases">
        <authorList>
            <consortium name="Pathogen Informatics"/>
            <person name="Doyle S."/>
        </authorList>
    </citation>
    <scope>NUCLEOTIDE SEQUENCE [LARGE SCALE GENOMIC DNA]</scope>
    <source>
        <strain evidence="1">NCTC11421</strain>
    </source>
</reference>
<organism evidence="1">
    <name type="scientific">Neisseria gonorrhoeae</name>
    <dbReference type="NCBI Taxonomy" id="485"/>
    <lineage>
        <taxon>Bacteria</taxon>
        <taxon>Pseudomonadati</taxon>
        <taxon>Pseudomonadota</taxon>
        <taxon>Betaproteobacteria</taxon>
        <taxon>Neisseriales</taxon>
        <taxon>Neisseriaceae</taxon>
        <taxon>Neisseria</taxon>
    </lineage>
</organism>
<gene>
    <name evidence="1" type="ORF">NCTC11421_03029</name>
</gene>
<protein>
    <submittedName>
        <fullName evidence="1">Uncharacterized protein</fullName>
    </submittedName>
</protein>
<dbReference type="AlphaFoldDB" id="A0A378W0N9"/>
<accession>A0A378W0N9</accession>
<name>A0A378W0N9_NEIGO</name>
<evidence type="ECO:0000313" key="1">
    <source>
        <dbReference type="EMBL" id="SUA25021.1"/>
    </source>
</evidence>